<dbReference type="Proteomes" id="UP000184255">
    <property type="component" value="Unassembled WGS sequence"/>
</dbReference>
<dbReference type="GeneID" id="65087577"/>
<evidence type="ECO:0000256" key="1">
    <source>
        <dbReference type="SAM" id="MobiDB-lite"/>
    </source>
</evidence>
<dbReference type="RefSeq" id="XP_041687525.1">
    <property type="nucleotide sequence ID" value="XM_041821779.1"/>
</dbReference>
<reference evidence="3" key="1">
    <citation type="journal article" date="2016" name="Genome Biol. Evol.">
        <title>Comparative 'omics' of the Fusarium fujikuroi species complex highlights differences in genetic potential and metabolite synthesis.</title>
        <authorList>
            <person name="Niehaus E.-M."/>
            <person name="Muensterkoetter M."/>
            <person name="Proctor R.H."/>
            <person name="Brown D.W."/>
            <person name="Sharon A."/>
            <person name="Idan Y."/>
            <person name="Oren-Young L."/>
            <person name="Sieber C.M."/>
            <person name="Novak O."/>
            <person name="Pencik A."/>
            <person name="Tarkowska D."/>
            <person name="Hromadova K."/>
            <person name="Freeman S."/>
            <person name="Maymon M."/>
            <person name="Elazar M."/>
            <person name="Youssef S.A."/>
            <person name="El-Shabrawy E.S.M."/>
            <person name="Shalaby A.B.A."/>
            <person name="Houterman P."/>
            <person name="Brock N.L."/>
            <person name="Burkhardt I."/>
            <person name="Tsavkelova E.A."/>
            <person name="Dickschat J.S."/>
            <person name="Galuszka P."/>
            <person name="Gueldener U."/>
            <person name="Tudzynski B."/>
        </authorList>
    </citation>
    <scope>NUCLEOTIDE SEQUENCE [LARGE SCALE GENOMIC DNA]</scope>
    <source>
        <strain evidence="3">MRC7560</strain>
    </source>
</reference>
<keyword evidence="3" id="KW-1185">Reference proteome</keyword>
<protein>
    <submittedName>
        <fullName evidence="2">Uncharacterized protein</fullName>
    </submittedName>
</protein>
<dbReference type="AlphaFoldDB" id="A0A1L7U1V0"/>
<sequence length="226" mass="25968">MRNSRDIAKFRSILQNIYAWAIRDFRPLMVKYIDQWEYIHSQAFLHAKRTAVAFRQEEIETRSRQQSPEADESPTKQLEHTVDRMMSMNLNDKVTPTSNRHGSPISASSTPPTGLRRSARIKALRDAQVSPSLTSQLERSASRLKKTIAAGPLKQRESGTKFLAGPIEIEVDGSTSDEEYEQVEEDDESGDDDEECEYDDEAHGEESDHENLVWDYVRKKYVPVYE</sequence>
<dbReference type="EMBL" id="FCQH01000012">
    <property type="protein sequence ID" value="CVL02263.1"/>
    <property type="molecule type" value="Genomic_DNA"/>
</dbReference>
<proteinExistence type="predicted"/>
<gene>
    <name evidence="2" type="ORF">FMAN_08317</name>
</gene>
<feature type="compositionally biased region" description="Polar residues" evidence="1">
    <location>
        <begin position="91"/>
        <end position="112"/>
    </location>
</feature>
<evidence type="ECO:0000313" key="2">
    <source>
        <dbReference type="EMBL" id="CVL02263.1"/>
    </source>
</evidence>
<dbReference type="VEuPathDB" id="FungiDB:FMAN_08317"/>
<evidence type="ECO:0000313" key="3">
    <source>
        <dbReference type="Proteomes" id="UP000184255"/>
    </source>
</evidence>
<comment type="caution">
    <text evidence="2">The sequence shown here is derived from an EMBL/GenBank/DDBJ whole genome shotgun (WGS) entry which is preliminary data.</text>
</comment>
<organism evidence="2 3">
    <name type="scientific">Fusarium mangiferae</name>
    <name type="common">Mango malformation disease fungus</name>
    <dbReference type="NCBI Taxonomy" id="192010"/>
    <lineage>
        <taxon>Eukaryota</taxon>
        <taxon>Fungi</taxon>
        <taxon>Dikarya</taxon>
        <taxon>Ascomycota</taxon>
        <taxon>Pezizomycotina</taxon>
        <taxon>Sordariomycetes</taxon>
        <taxon>Hypocreomycetidae</taxon>
        <taxon>Hypocreales</taxon>
        <taxon>Nectriaceae</taxon>
        <taxon>Fusarium</taxon>
        <taxon>Fusarium fujikuroi species complex</taxon>
    </lineage>
</organism>
<feature type="region of interest" description="Disordered" evidence="1">
    <location>
        <begin position="157"/>
        <end position="210"/>
    </location>
</feature>
<name>A0A1L7U1V0_FUSMA</name>
<feature type="compositionally biased region" description="Acidic residues" evidence="1">
    <location>
        <begin position="169"/>
        <end position="203"/>
    </location>
</feature>
<accession>A0A1L7U1V0</accession>
<feature type="region of interest" description="Disordered" evidence="1">
    <location>
        <begin position="91"/>
        <end position="115"/>
    </location>
</feature>
<feature type="region of interest" description="Disordered" evidence="1">
    <location>
        <begin position="58"/>
        <end position="77"/>
    </location>
</feature>